<dbReference type="PANTHER" id="PTHR35005">
    <property type="entry name" value="3-DEHYDRO-SCYLLO-INOSOSE HYDROLASE"/>
    <property type="match status" value="1"/>
</dbReference>
<dbReference type="Proteomes" id="UP000290759">
    <property type="component" value="Unassembled WGS sequence"/>
</dbReference>
<dbReference type="GO" id="GO:0046872">
    <property type="term" value="F:metal ion binding"/>
    <property type="evidence" value="ECO:0007669"/>
    <property type="project" value="UniProtKB-KW"/>
</dbReference>
<keyword evidence="7" id="KW-1185">Reference proteome</keyword>
<protein>
    <submittedName>
        <fullName evidence="6">Creatininase family protein</fullName>
    </submittedName>
</protein>
<reference evidence="6 7" key="2">
    <citation type="submission" date="2019-02" db="EMBL/GenBank/DDBJ databases">
        <title>'Lichenibacterium ramalinii' gen. nov. sp. nov., 'Lichenibacterium minor' gen. nov. sp. nov.</title>
        <authorList>
            <person name="Pankratov T."/>
        </authorList>
    </citation>
    <scope>NUCLEOTIDE SEQUENCE [LARGE SCALE GENOMIC DNA]</scope>
    <source>
        <strain evidence="6 7">RmlP026</strain>
    </source>
</reference>
<name>A0A4Q2TYD0_9HYPH</name>
<evidence type="ECO:0000313" key="6">
    <source>
        <dbReference type="EMBL" id="RYC29109.1"/>
    </source>
</evidence>
<comment type="cofactor">
    <cofactor evidence="1">
        <name>Zn(2+)</name>
        <dbReference type="ChEBI" id="CHEBI:29105"/>
    </cofactor>
</comment>
<evidence type="ECO:0000256" key="4">
    <source>
        <dbReference type="ARBA" id="ARBA00022833"/>
    </source>
</evidence>
<accession>A0A4Q2TYD0</accession>
<keyword evidence="4" id="KW-0862">Zinc</keyword>
<comment type="caution">
    <text evidence="6">The sequence shown here is derived from an EMBL/GenBank/DDBJ whole genome shotgun (WGS) entry which is preliminary data.</text>
</comment>
<dbReference type="Pfam" id="PF02633">
    <property type="entry name" value="Creatininase"/>
    <property type="match status" value="1"/>
</dbReference>
<dbReference type="EMBL" id="QYBB01000070">
    <property type="protein sequence ID" value="RYC29109.1"/>
    <property type="molecule type" value="Genomic_DNA"/>
</dbReference>
<sequence>MDASILPFPGASRSEVAWNRLSADALRDLARRDAVVLLPVGSTEQHGPHLPTGVDDLLVTAVCRRVAEALTPDVPVVVAPTVWCGLADHHVGFGGTFTLSLATFHALLRDLCRSMIDAGFRRIVLVNGHGGNINGLAALAVDLARDFGAAIATTTYFMEGTAPAAVALEDQSGVMHACEAETSMMMALAPDLVDGSRLADAHGPAFDVAASLLPTLKRVHAWRDVSPSGVAGDARRASAEKGEILLDAHAGALAARLRAGQPWT</sequence>
<evidence type="ECO:0000256" key="5">
    <source>
        <dbReference type="ARBA" id="ARBA00024029"/>
    </source>
</evidence>
<evidence type="ECO:0000256" key="2">
    <source>
        <dbReference type="ARBA" id="ARBA00022723"/>
    </source>
</evidence>
<organism evidence="6 7">
    <name type="scientific">Lichenibacterium minor</name>
    <dbReference type="NCBI Taxonomy" id="2316528"/>
    <lineage>
        <taxon>Bacteria</taxon>
        <taxon>Pseudomonadati</taxon>
        <taxon>Pseudomonadota</taxon>
        <taxon>Alphaproteobacteria</taxon>
        <taxon>Hyphomicrobiales</taxon>
        <taxon>Lichenihabitantaceae</taxon>
        <taxon>Lichenibacterium</taxon>
    </lineage>
</organism>
<keyword evidence="3" id="KW-0378">Hydrolase</keyword>
<dbReference type="GO" id="GO:0016811">
    <property type="term" value="F:hydrolase activity, acting on carbon-nitrogen (but not peptide) bonds, in linear amides"/>
    <property type="evidence" value="ECO:0007669"/>
    <property type="project" value="TreeGrafter"/>
</dbReference>
<reference evidence="6 7" key="1">
    <citation type="submission" date="2018-12" db="EMBL/GenBank/DDBJ databases">
        <authorList>
            <person name="Grouzdev D.S."/>
            <person name="Krutkina M.S."/>
        </authorList>
    </citation>
    <scope>NUCLEOTIDE SEQUENCE [LARGE SCALE GENOMIC DNA]</scope>
    <source>
        <strain evidence="6 7">RmlP026</strain>
    </source>
</reference>
<dbReference type="OrthoDB" id="9801445at2"/>
<keyword evidence="2" id="KW-0479">Metal-binding</keyword>
<evidence type="ECO:0000256" key="1">
    <source>
        <dbReference type="ARBA" id="ARBA00001947"/>
    </source>
</evidence>
<gene>
    <name evidence="6" type="ORF">D3273_25725</name>
</gene>
<comment type="similarity">
    <text evidence="5">Belongs to the creatininase superfamily.</text>
</comment>
<evidence type="ECO:0000313" key="7">
    <source>
        <dbReference type="Proteomes" id="UP000290759"/>
    </source>
</evidence>
<dbReference type="AlphaFoldDB" id="A0A4Q2TYD0"/>
<dbReference type="InterPro" id="IPR003785">
    <property type="entry name" value="Creatininase/forma_Hydrolase"/>
</dbReference>
<evidence type="ECO:0000256" key="3">
    <source>
        <dbReference type="ARBA" id="ARBA00022801"/>
    </source>
</evidence>
<dbReference type="Gene3D" id="3.40.50.10310">
    <property type="entry name" value="Creatininase"/>
    <property type="match status" value="1"/>
</dbReference>
<dbReference type="PANTHER" id="PTHR35005:SF1">
    <property type="entry name" value="2-AMINO-5-FORMYLAMINO-6-RIBOSYLAMINOPYRIMIDIN-4(3H)-ONE 5'-MONOPHOSPHATE DEFORMYLASE"/>
    <property type="match status" value="1"/>
</dbReference>
<dbReference type="SUPFAM" id="SSF102215">
    <property type="entry name" value="Creatininase"/>
    <property type="match status" value="1"/>
</dbReference>
<dbReference type="GO" id="GO:0009231">
    <property type="term" value="P:riboflavin biosynthetic process"/>
    <property type="evidence" value="ECO:0007669"/>
    <property type="project" value="TreeGrafter"/>
</dbReference>
<dbReference type="InterPro" id="IPR024087">
    <property type="entry name" value="Creatininase-like_sf"/>
</dbReference>
<dbReference type="RefSeq" id="WP_129229815.1">
    <property type="nucleotide sequence ID" value="NZ_QYBB01000070.1"/>
</dbReference>
<proteinExistence type="inferred from homology"/>